<proteinExistence type="inferred from homology"/>
<feature type="transmembrane region" description="Helical" evidence="10">
    <location>
        <begin position="257"/>
        <end position="280"/>
    </location>
</feature>
<accession>A0AA38IW95</accession>
<reference evidence="11" key="1">
    <citation type="journal article" date="2023" name="G3 (Bethesda)">
        <title>Whole genome assemblies of Zophobas morio and Tenebrio molitor.</title>
        <authorList>
            <person name="Kaur S."/>
            <person name="Stinson S.A."/>
            <person name="diCenzo G.C."/>
        </authorList>
    </citation>
    <scope>NUCLEOTIDE SEQUENCE</scope>
    <source>
        <strain evidence="11">QUZm001</strain>
    </source>
</reference>
<organism evidence="11 12">
    <name type="scientific">Zophobas morio</name>
    <dbReference type="NCBI Taxonomy" id="2755281"/>
    <lineage>
        <taxon>Eukaryota</taxon>
        <taxon>Metazoa</taxon>
        <taxon>Ecdysozoa</taxon>
        <taxon>Arthropoda</taxon>
        <taxon>Hexapoda</taxon>
        <taxon>Insecta</taxon>
        <taxon>Pterygota</taxon>
        <taxon>Neoptera</taxon>
        <taxon>Endopterygota</taxon>
        <taxon>Coleoptera</taxon>
        <taxon>Polyphaga</taxon>
        <taxon>Cucujiformia</taxon>
        <taxon>Tenebrionidae</taxon>
        <taxon>Zophobas</taxon>
    </lineage>
</organism>
<dbReference type="GO" id="GO:0007165">
    <property type="term" value="P:signal transduction"/>
    <property type="evidence" value="ECO:0007669"/>
    <property type="project" value="UniProtKB-KW"/>
</dbReference>
<evidence type="ECO:0000256" key="10">
    <source>
        <dbReference type="RuleBase" id="RU351113"/>
    </source>
</evidence>
<evidence type="ECO:0000256" key="7">
    <source>
        <dbReference type="ARBA" id="ARBA00023136"/>
    </source>
</evidence>
<keyword evidence="7 10" id="KW-0472">Membrane</keyword>
<evidence type="ECO:0000256" key="2">
    <source>
        <dbReference type="ARBA" id="ARBA00022475"/>
    </source>
</evidence>
<protein>
    <recommendedName>
        <fullName evidence="10">Odorant receptor</fullName>
    </recommendedName>
</protein>
<gene>
    <name evidence="11" type="ORF">Zmor_007802</name>
</gene>
<dbReference type="PANTHER" id="PTHR21137:SF35">
    <property type="entry name" value="ODORANT RECEPTOR 19A-RELATED"/>
    <property type="match status" value="1"/>
</dbReference>
<name>A0AA38IW95_9CUCU</name>
<comment type="subcellular location">
    <subcellularLocation>
        <location evidence="1 10">Cell membrane</location>
        <topology evidence="1 10">Multi-pass membrane protein</topology>
    </subcellularLocation>
</comment>
<dbReference type="GO" id="GO:0005886">
    <property type="term" value="C:plasma membrane"/>
    <property type="evidence" value="ECO:0007669"/>
    <property type="project" value="UniProtKB-SubCell"/>
</dbReference>
<evidence type="ECO:0000313" key="11">
    <source>
        <dbReference type="EMBL" id="KAJ3663550.1"/>
    </source>
</evidence>
<keyword evidence="6 10" id="KW-1133">Transmembrane helix</keyword>
<feature type="transmembrane region" description="Helical" evidence="10">
    <location>
        <begin position="355"/>
        <end position="376"/>
    </location>
</feature>
<feature type="transmembrane region" description="Helical" evidence="10">
    <location>
        <begin position="38"/>
        <end position="56"/>
    </location>
</feature>
<evidence type="ECO:0000256" key="6">
    <source>
        <dbReference type="ARBA" id="ARBA00022989"/>
    </source>
</evidence>
<keyword evidence="4 10" id="KW-0812">Transmembrane</keyword>
<comment type="caution">
    <text evidence="11">The sequence shown here is derived from an EMBL/GenBank/DDBJ whole genome shotgun (WGS) entry which is preliminary data.</text>
</comment>
<dbReference type="PANTHER" id="PTHR21137">
    <property type="entry name" value="ODORANT RECEPTOR"/>
    <property type="match status" value="1"/>
</dbReference>
<keyword evidence="8 10" id="KW-0675">Receptor</keyword>
<dbReference type="EMBL" id="JALNTZ010000002">
    <property type="protein sequence ID" value="KAJ3663550.1"/>
    <property type="molecule type" value="Genomic_DNA"/>
</dbReference>
<feature type="transmembrane region" description="Helical" evidence="10">
    <location>
        <begin position="132"/>
        <end position="152"/>
    </location>
</feature>
<comment type="caution">
    <text evidence="10">Lacks conserved residue(s) required for the propagation of feature annotation.</text>
</comment>
<keyword evidence="9 10" id="KW-0807">Transducer</keyword>
<dbReference type="GO" id="GO:0005549">
    <property type="term" value="F:odorant binding"/>
    <property type="evidence" value="ECO:0007669"/>
    <property type="project" value="InterPro"/>
</dbReference>
<evidence type="ECO:0000256" key="3">
    <source>
        <dbReference type="ARBA" id="ARBA00022606"/>
    </source>
</evidence>
<evidence type="ECO:0000313" key="12">
    <source>
        <dbReference type="Proteomes" id="UP001168821"/>
    </source>
</evidence>
<evidence type="ECO:0000256" key="8">
    <source>
        <dbReference type="ARBA" id="ARBA00023170"/>
    </source>
</evidence>
<evidence type="ECO:0000256" key="9">
    <source>
        <dbReference type="ARBA" id="ARBA00023224"/>
    </source>
</evidence>
<dbReference type="GO" id="GO:0004984">
    <property type="term" value="F:olfactory receptor activity"/>
    <property type="evidence" value="ECO:0007669"/>
    <property type="project" value="InterPro"/>
</dbReference>
<keyword evidence="5 10" id="KW-0552">Olfaction</keyword>
<evidence type="ECO:0000256" key="1">
    <source>
        <dbReference type="ARBA" id="ARBA00004651"/>
    </source>
</evidence>
<keyword evidence="12" id="KW-1185">Reference proteome</keyword>
<dbReference type="InterPro" id="IPR004117">
    <property type="entry name" value="7tm6_olfct_rcpt"/>
</dbReference>
<feature type="transmembrane region" description="Helical" evidence="10">
    <location>
        <begin position="286"/>
        <end position="306"/>
    </location>
</feature>
<feature type="transmembrane region" description="Helical" evidence="10">
    <location>
        <begin position="68"/>
        <end position="90"/>
    </location>
</feature>
<keyword evidence="2" id="KW-1003">Cell membrane</keyword>
<dbReference type="Pfam" id="PF02949">
    <property type="entry name" value="7tm_6"/>
    <property type="match status" value="1"/>
</dbReference>
<evidence type="ECO:0000256" key="4">
    <source>
        <dbReference type="ARBA" id="ARBA00022692"/>
    </source>
</evidence>
<dbReference type="Proteomes" id="UP001168821">
    <property type="component" value="Unassembled WGS sequence"/>
</dbReference>
<comment type="similarity">
    <text evidence="10">Belongs to the insect chemoreceptor superfamily. Heteromeric odorant receptor channel (TC 1.A.69) family.</text>
</comment>
<keyword evidence="3 10" id="KW-0716">Sensory transduction</keyword>
<sequence>MEVQKKFCWKITIQPNILVLQTFGFWPKDYEAFKLNFYAVRTIILVIIFFPVALLTQATNLFFVLDDLIALTGTIYMLLIEILCAFKIYYLSKHMSIVKTLMRMLNDDLFQPRDVNQVALVQPNLDLWKTTYIVFMIMALGGNLFWAAFPLLDKANEENRLPSLAWYPYNTNVSPFYEITYTHQVLTYTYICFTHINIDTFIAALNTYIYSQFDILCDNLRKLHFGDNVKANLVKCIKHHWLILRFAEKTNRFFESIIMIQFLISVIIMGVTLFQITIVVPFSTEFLFLISYGVAIVTQIFMYCWFGNEVQVKSNNVSFAIYESKWPDFSKKIQKHIWFFMTRSQTPLRMSALNVFYLSLESFMAILKTSWSYFALLQQVNS</sequence>
<evidence type="ECO:0000256" key="5">
    <source>
        <dbReference type="ARBA" id="ARBA00022725"/>
    </source>
</evidence>
<dbReference type="AlphaFoldDB" id="A0AA38IW95"/>